<comment type="caution">
    <text evidence="6">The sequence shown here is derived from an EMBL/GenBank/DDBJ whole genome shotgun (WGS) entry which is preliminary data.</text>
</comment>
<evidence type="ECO:0000256" key="2">
    <source>
        <dbReference type="ARBA" id="ARBA00023015"/>
    </source>
</evidence>
<evidence type="ECO:0000313" key="6">
    <source>
        <dbReference type="EMBL" id="MFC5501267.1"/>
    </source>
</evidence>
<dbReference type="Gene3D" id="3.40.190.10">
    <property type="entry name" value="Periplasmic binding protein-like II"/>
    <property type="match status" value="4"/>
</dbReference>
<feature type="domain" description="LysR substrate-binding" evidence="5">
    <location>
        <begin position="25"/>
        <end position="107"/>
    </location>
</feature>
<name>A0ABW0NMM0_9MICO</name>
<dbReference type="SUPFAM" id="SSF53850">
    <property type="entry name" value="Periplasmic binding protein-like II"/>
    <property type="match status" value="1"/>
</dbReference>
<comment type="similarity">
    <text evidence="1">Belongs to the LysR transcriptional regulatory family.</text>
</comment>
<reference evidence="7" key="1">
    <citation type="journal article" date="2019" name="Int. J. Syst. Evol. Microbiol.">
        <title>The Global Catalogue of Microorganisms (GCM) 10K type strain sequencing project: providing services to taxonomists for standard genome sequencing and annotation.</title>
        <authorList>
            <consortium name="The Broad Institute Genomics Platform"/>
            <consortium name="The Broad Institute Genome Sequencing Center for Infectious Disease"/>
            <person name="Wu L."/>
            <person name="Ma J."/>
        </authorList>
    </citation>
    <scope>NUCLEOTIDE SEQUENCE [LARGE SCALE GENOMIC DNA]</scope>
    <source>
        <strain evidence="7">CGMCC 4.6997</strain>
    </source>
</reference>
<keyword evidence="2" id="KW-0805">Transcription regulation</keyword>
<organism evidence="6 7">
    <name type="scientific">Lysinimonas soli</name>
    <dbReference type="NCBI Taxonomy" id="1074233"/>
    <lineage>
        <taxon>Bacteria</taxon>
        <taxon>Bacillati</taxon>
        <taxon>Actinomycetota</taxon>
        <taxon>Actinomycetes</taxon>
        <taxon>Micrococcales</taxon>
        <taxon>Microbacteriaceae</taxon>
        <taxon>Lysinimonas</taxon>
    </lineage>
</organism>
<dbReference type="Pfam" id="PF03466">
    <property type="entry name" value="LysR_substrate"/>
    <property type="match status" value="2"/>
</dbReference>
<evidence type="ECO:0000313" key="7">
    <source>
        <dbReference type="Proteomes" id="UP001596039"/>
    </source>
</evidence>
<dbReference type="EMBL" id="JBHSMG010000001">
    <property type="protein sequence ID" value="MFC5501267.1"/>
    <property type="molecule type" value="Genomic_DNA"/>
</dbReference>
<proteinExistence type="inferred from homology"/>
<evidence type="ECO:0000256" key="4">
    <source>
        <dbReference type="ARBA" id="ARBA00023163"/>
    </source>
</evidence>
<evidence type="ECO:0000256" key="1">
    <source>
        <dbReference type="ARBA" id="ARBA00009437"/>
    </source>
</evidence>
<keyword evidence="4" id="KW-0804">Transcription</keyword>
<accession>A0ABW0NMM0</accession>
<feature type="domain" description="LysR substrate-binding" evidence="5">
    <location>
        <begin position="112"/>
        <end position="175"/>
    </location>
</feature>
<dbReference type="InterPro" id="IPR005119">
    <property type="entry name" value="LysR_subst-bd"/>
</dbReference>
<keyword evidence="7" id="KW-1185">Reference proteome</keyword>
<protein>
    <submittedName>
        <fullName evidence="6">LysR family transcriptional regulator substrate-binding protein</fullName>
    </submittedName>
</protein>
<sequence length="183" mass="19592">MPAPLPPFTVLFVAGVTPGKWARVWNERMRRQRLELRPATTAEALAALRDGSAGAAFLRDVPADDEFSAIRLYEEAPVVVAARDHLFSALGTGESVGPEELAGENVLEGQDAAAVELVAAGVGVARMPQSVARALSRRDVIARPLRDTAPTTISLVWPIDRTTPEVQAFIGIVRGRTENSSRG</sequence>
<evidence type="ECO:0000256" key="3">
    <source>
        <dbReference type="ARBA" id="ARBA00023125"/>
    </source>
</evidence>
<dbReference type="PANTHER" id="PTHR30346">
    <property type="entry name" value="TRANSCRIPTIONAL DUAL REGULATOR HCAR-RELATED"/>
    <property type="match status" value="1"/>
</dbReference>
<dbReference type="RefSeq" id="WP_386738866.1">
    <property type="nucleotide sequence ID" value="NZ_JBHSMG010000001.1"/>
</dbReference>
<evidence type="ECO:0000259" key="5">
    <source>
        <dbReference type="Pfam" id="PF03466"/>
    </source>
</evidence>
<gene>
    <name evidence="6" type="ORF">ACFPJ4_03320</name>
</gene>
<dbReference type="Proteomes" id="UP001596039">
    <property type="component" value="Unassembled WGS sequence"/>
</dbReference>
<dbReference type="CDD" id="cd05466">
    <property type="entry name" value="PBP2_LTTR_substrate"/>
    <property type="match status" value="1"/>
</dbReference>
<dbReference type="PANTHER" id="PTHR30346:SF0">
    <property type="entry name" value="HCA OPERON TRANSCRIPTIONAL ACTIVATOR HCAR"/>
    <property type="match status" value="1"/>
</dbReference>
<keyword evidence="3" id="KW-0238">DNA-binding</keyword>